<dbReference type="SUPFAM" id="SSF46548">
    <property type="entry name" value="alpha-helical ferredoxin"/>
    <property type="match status" value="1"/>
</dbReference>
<dbReference type="PROSITE" id="PS51379">
    <property type="entry name" value="4FE4S_FER_2"/>
    <property type="match status" value="1"/>
</dbReference>
<evidence type="ECO:0000259" key="7">
    <source>
        <dbReference type="PROSITE" id="PS51379"/>
    </source>
</evidence>
<evidence type="ECO:0000313" key="8">
    <source>
        <dbReference type="EMBL" id="MBC8336716.1"/>
    </source>
</evidence>
<evidence type="ECO:0000256" key="6">
    <source>
        <dbReference type="ARBA" id="ARBA00023014"/>
    </source>
</evidence>
<comment type="caution">
    <text evidence="8">The sequence shown here is derived from an EMBL/GenBank/DDBJ whole genome shotgun (WGS) entry which is preliminary data.</text>
</comment>
<dbReference type="GO" id="GO:0051539">
    <property type="term" value="F:4 iron, 4 sulfur cluster binding"/>
    <property type="evidence" value="ECO:0007669"/>
    <property type="project" value="UniProtKB-KW"/>
</dbReference>
<dbReference type="GO" id="GO:0016491">
    <property type="term" value="F:oxidoreductase activity"/>
    <property type="evidence" value="ECO:0007669"/>
    <property type="project" value="UniProtKB-ARBA"/>
</dbReference>
<dbReference type="Gene3D" id="1.10.1060.10">
    <property type="entry name" value="Alpha-helical ferredoxin"/>
    <property type="match status" value="1"/>
</dbReference>
<dbReference type="EMBL" id="JACNJN010000187">
    <property type="protein sequence ID" value="MBC8336716.1"/>
    <property type="molecule type" value="Genomic_DNA"/>
</dbReference>
<dbReference type="NCBIfam" id="NF045796">
    <property type="entry name" value="DsrK"/>
    <property type="match status" value="1"/>
</dbReference>
<feature type="domain" description="4Fe-4S ferredoxin-type" evidence="7">
    <location>
        <begin position="71"/>
        <end position="100"/>
    </location>
</feature>
<keyword evidence="2" id="KW-0004">4Fe-4S</keyword>
<evidence type="ECO:0000256" key="1">
    <source>
        <dbReference type="ARBA" id="ARBA00022448"/>
    </source>
</evidence>
<proteinExistence type="predicted"/>
<protein>
    <submittedName>
        <fullName evidence="8">(Fe-S)-binding protein</fullName>
    </submittedName>
</protein>
<dbReference type="Pfam" id="PF02754">
    <property type="entry name" value="CCG"/>
    <property type="match status" value="1"/>
</dbReference>
<organism evidence="8 9">
    <name type="scientific">Candidatus Desulfolinea nitratireducens</name>
    <dbReference type="NCBI Taxonomy" id="2841698"/>
    <lineage>
        <taxon>Bacteria</taxon>
        <taxon>Bacillati</taxon>
        <taxon>Chloroflexota</taxon>
        <taxon>Anaerolineae</taxon>
        <taxon>Anaerolineales</taxon>
        <taxon>Anaerolineales incertae sedis</taxon>
        <taxon>Candidatus Desulfolinea</taxon>
    </lineage>
</organism>
<gene>
    <name evidence="8" type="ORF">H8E29_15750</name>
</gene>
<dbReference type="InterPro" id="IPR017900">
    <property type="entry name" value="4Fe4S_Fe_S_CS"/>
</dbReference>
<dbReference type="InterPro" id="IPR009051">
    <property type="entry name" value="Helical_ferredxn"/>
</dbReference>
<dbReference type="Proteomes" id="UP000614469">
    <property type="component" value="Unassembled WGS sequence"/>
</dbReference>
<evidence type="ECO:0000256" key="5">
    <source>
        <dbReference type="ARBA" id="ARBA00023004"/>
    </source>
</evidence>
<keyword evidence="6" id="KW-0411">Iron-sulfur</keyword>
<dbReference type="PROSITE" id="PS00198">
    <property type="entry name" value="4FE4S_FER_1"/>
    <property type="match status" value="1"/>
</dbReference>
<dbReference type="PANTHER" id="PTHR43551:SF1">
    <property type="entry name" value="HETERODISULFIDE REDUCTASE"/>
    <property type="match status" value="1"/>
</dbReference>
<dbReference type="InterPro" id="IPR017896">
    <property type="entry name" value="4Fe4S_Fe-S-bd"/>
</dbReference>
<reference evidence="8 9" key="1">
    <citation type="submission" date="2020-08" db="EMBL/GenBank/DDBJ databases">
        <title>Bridging the membrane lipid divide: bacteria of the FCB group superphylum have the potential to synthesize archaeal ether lipids.</title>
        <authorList>
            <person name="Villanueva L."/>
            <person name="Von Meijenfeldt F.A.B."/>
            <person name="Westbye A.B."/>
            <person name="Yadav S."/>
            <person name="Hopmans E.C."/>
            <person name="Dutilh B.E."/>
            <person name="Sinninghe Damste J.S."/>
        </authorList>
    </citation>
    <scope>NUCLEOTIDE SEQUENCE [LARGE SCALE GENOMIC DNA]</scope>
    <source>
        <strain evidence="8">NIOZ-UU36</strain>
    </source>
</reference>
<keyword evidence="4" id="KW-0249">Electron transport</keyword>
<evidence type="ECO:0000313" key="9">
    <source>
        <dbReference type="Proteomes" id="UP000614469"/>
    </source>
</evidence>
<evidence type="ECO:0000256" key="4">
    <source>
        <dbReference type="ARBA" id="ARBA00022982"/>
    </source>
</evidence>
<dbReference type="AlphaFoldDB" id="A0A8J6TFP7"/>
<name>A0A8J6TFP7_9CHLR</name>
<dbReference type="InterPro" id="IPR004017">
    <property type="entry name" value="Cys_rich_dom"/>
</dbReference>
<accession>A0A8J6TFP7</accession>
<dbReference type="GO" id="GO:0046872">
    <property type="term" value="F:metal ion binding"/>
    <property type="evidence" value="ECO:0007669"/>
    <property type="project" value="UniProtKB-KW"/>
</dbReference>
<dbReference type="Pfam" id="PF13183">
    <property type="entry name" value="Fer4_8"/>
    <property type="match status" value="1"/>
</dbReference>
<evidence type="ECO:0000256" key="2">
    <source>
        <dbReference type="ARBA" id="ARBA00022485"/>
    </source>
</evidence>
<dbReference type="PANTHER" id="PTHR43551">
    <property type="entry name" value="FUMARATE REDUCTASE IRON-SULFUR SUBUNIT"/>
    <property type="match status" value="1"/>
</dbReference>
<keyword evidence="3" id="KW-0479">Metal-binding</keyword>
<evidence type="ECO:0000256" key="3">
    <source>
        <dbReference type="ARBA" id="ARBA00022723"/>
    </source>
</evidence>
<keyword evidence="5" id="KW-0408">Iron</keyword>
<sequence length="482" mass="53770">MAKFDETPIIKDPAVKGELRPPKIREHASAEVKCHPSKPKDTAAINLPSELVPDWQERAIARFGELLDKNQALRVYMDACVRCGACTDKCQFFLGTGDPQNFPVARAELMRKVYRRYFTPAGLVPGLGDAADFDEEMLQKWYTYFYQCSECRRCSVFCPYGIDTAEITAAAREIMASIGISTKYVTEVVAKVYETGNNLGIPPLAWIDNSEFLAEDMEEITGLPIQFPVDEEGADILLIPPSADNFANTDTMIGYGKLFHFLGVSWTTSTYCNEAGNFGLFLNFENLQKVNQRMLEAGRQLGAKTIIWGECGHAWRAGILTPTLSGSMDDFDPPYPYHISQYIVDMFRKGAFEGHIDKSANDEFLVTYHDPCNSARAGNLLDEPREIIRNTCNRFVEMPRNTIRENTFCCGAGGGLLTDELMPIRMAGGKPRAEAVKYTQANYLATVCAICKAQLPELMKYWEVPVQVGGVIDLLANSLKLK</sequence>
<keyword evidence="1" id="KW-0813">Transport</keyword>